<dbReference type="AlphaFoldDB" id="A0A507D592"/>
<proteinExistence type="predicted"/>
<feature type="compositionally biased region" description="Polar residues" evidence="1">
    <location>
        <begin position="97"/>
        <end position="111"/>
    </location>
</feature>
<protein>
    <submittedName>
        <fullName evidence="2">Uncharacterized protein</fullName>
    </submittedName>
</protein>
<reference evidence="4 5" key="1">
    <citation type="journal article" date="2019" name="Sci. Rep.">
        <title>Comparative genomics of chytrid fungi reveal insights into the obligate biotrophic and pathogenic lifestyle of Synchytrium endobioticum.</title>
        <authorList>
            <person name="van de Vossenberg B.T.L.H."/>
            <person name="Warris S."/>
            <person name="Nguyen H.D.T."/>
            <person name="van Gent-Pelzer M.P.E."/>
            <person name="Joly D.L."/>
            <person name="van de Geest H.C."/>
            <person name="Bonants P.J.M."/>
            <person name="Smith D.S."/>
            <person name="Levesque C.A."/>
            <person name="van der Lee T.A.J."/>
        </authorList>
    </citation>
    <scope>NUCLEOTIDE SEQUENCE [LARGE SCALE GENOMIC DNA]</scope>
    <source>
        <strain evidence="2 5">LEV6574</strain>
        <strain evidence="3 4">MB42</strain>
    </source>
</reference>
<accession>A0A507D592</accession>
<evidence type="ECO:0000256" key="1">
    <source>
        <dbReference type="SAM" id="MobiDB-lite"/>
    </source>
</evidence>
<sequence>MSGYLSNPLAENTDAPIIPLYNSPPAAALQDSFELDGEQILNTVEFVNDRYEKLIRTSYAARKAALAKKSLEDAALMLPEEPVHEFPEPNMNMSILGSSNQSSVPDMSNPDNGAGSKMALNHHSPTSDYELITTLNNTLTRADLQSQMKEHEQLIEQLCRSAAALIIQSAWRGWNTRRRYFALVKADATILSFCGTDWSDRDLNSLPRVDPESLRPQNMLISKYYRYCLYVERLRVRQKKHTLPVPDFVHFAAALIQAKWKSRSMRKKYLRILARKQQMSEQAYLKQIQHLQFISDLHGMGADAVSRARREGARKIQQTYRAWQDRKAFTFYRSLIRIREGSPPHNLLRVINPKEAHLIDPATEIHIRFRLGGVSWPPVVYYKIFTHTSIVDLGSFAPREYFSERLDEEKRKHDGWYQRVENNGWRPVADKMMFESINDDVTRSTSLKVVEYHHVKLIRHQDAVRRRRSKKINWLKQMYTRGREVEAPHTLDVTEDNEDESAEDLLKWTQVLDFDSYLANWMSLATTGFSDELPSISSQYHHHYVDVASAVEPNVLKPPTPPSPSNVTNDEVTGTRPWSAATVGELLLTSQA</sequence>
<dbReference type="Pfam" id="PF00612">
    <property type="entry name" value="IQ"/>
    <property type="match status" value="1"/>
</dbReference>
<dbReference type="SMART" id="SM00015">
    <property type="entry name" value="IQ"/>
    <property type="match status" value="2"/>
</dbReference>
<dbReference type="EMBL" id="QEAM01000096">
    <property type="protein sequence ID" value="TPX46719.1"/>
    <property type="molecule type" value="Genomic_DNA"/>
</dbReference>
<dbReference type="PROSITE" id="PS50096">
    <property type="entry name" value="IQ"/>
    <property type="match status" value="2"/>
</dbReference>
<feature type="region of interest" description="Disordered" evidence="1">
    <location>
        <begin position="97"/>
        <end position="117"/>
    </location>
</feature>
<dbReference type="PANTHER" id="PTHR33504">
    <property type="entry name" value="NADH DEHYDROGENASE (UBIQUINONE) 1 BETA SUBCOMPLEX, 4"/>
    <property type="match status" value="1"/>
</dbReference>
<evidence type="ECO:0000313" key="5">
    <source>
        <dbReference type="Proteomes" id="UP000320475"/>
    </source>
</evidence>
<feature type="region of interest" description="Disordered" evidence="1">
    <location>
        <begin position="555"/>
        <end position="574"/>
    </location>
</feature>
<dbReference type="PANTHER" id="PTHR33504:SF2">
    <property type="entry name" value="PROTEIN MFI"/>
    <property type="match status" value="1"/>
</dbReference>
<organism evidence="2 5">
    <name type="scientific">Synchytrium endobioticum</name>
    <dbReference type="NCBI Taxonomy" id="286115"/>
    <lineage>
        <taxon>Eukaryota</taxon>
        <taxon>Fungi</taxon>
        <taxon>Fungi incertae sedis</taxon>
        <taxon>Chytridiomycota</taxon>
        <taxon>Chytridiomycota incertae sedis</taxon>
        <taxon>Chytridiomycetes</taxon>
        <taxon>Synchytriales</taxon>
        <taxon>Synchytriaceae</taxon>
        <taxon>Synchytrium</taxon>
    </lineage>
</organism>
<name>A0A507D592_9FUNG</name>
<dbReference type="EMBL" id="QEAN01000052">
    <property type="protein sequence ID" value="TPX51555.1"/>
    <property type="molecule type" value="Genomic_DNA"/>
</dbReference>
<dbReference type="InterPro" id="IPR000048">
    <property type="entry name" value="IQ_motif_EF-hand-BS"/>
</dbReference>
<comment type="caution">
    <text evidence="2">The sequence shown here is derived from an EMBL/GenBank/DDBJ whole genome shotgun (WGS) entry which is preliminary data.</text>
</comment>
<evidence type="ECO:0000313" key="4">
    <source>
        <dbReference type="Proteomes" id="UP000317494"/>
    </source>
</evidence>
<dbReference type="VEuPathDB" id="FungiDB:SeMB42_g01855"/>
<dbReference type="Proteomes" id="UP000317494">
    <property type="component" value="Unassembled WGS sequence"/>
</dbReference>
<dbReference type="CDD" id="cd23767">
    <property type="entry name" value="IQCD"/>
    <property type="match status" value="1"/>
</dbReference>
<evidence type="ECO:0000313" key="2">
    <source>
        <dbReference type="EMBL" id="TPX46719.1"/>
    </source>
</evidence>
<evidence type="ECO:0000313" key="3">
    <source>
        <dbReference type="EMBL" id="TPX51555.1"/>
    </source>
</evidence>
<dbReference type="Proteomes" id="UP000320475">
    <property type="component" value="Unassembled WGS sequence"/>
</dbReference>
<dbReference type="OrthoDB" id="10253073at2759"/>
<keyword evidence="4" id="KW-1185">Reference proteome</keyword>
<gene>
    <name evidence="2" type="ORF">SeLEV6574_g03073</name>
    <name evidence="3" type="ORF">SeMB42_g01855</name>
</gene>